<dbReference type="GO" id="GO:0000160">
    <property type="term" value="P:phosphorelay signal transduction system"/>
    <property type="evidence" value="ECO:0007669"/>
    <property type="project" value="InterPro"/>
</dbReference>
<protein>
    <submittedName>
        <fullName evidence="8">Response regulator transcription factor</fullName>
    </submittedName>
</protein>
<dbReference type="PROSITE" id="PS50043">
    <property type="entry name" value="HTH_LUXR_2"/>
    <property type="match status" value="1"/>
</dbReference>
<dbReference type="InterPro" id="IPR000792">
    <property type="entry name" value="Tscrpt_reg_LuxR_C"/>
</dbReference>
<dbReference type="RefSeq" id="WP_194447648.1">
    <property type="nucleotide sequence ID" value="NZ_CP063849.1"/>
</dbReference>
<dbReference type="PROSITE" id="PS00622">
    <property type="entry name" value="HTH_LUXR_1"/>
    <property type="match status" value="1"/>
</dbReference>
<dbReference type="KEGG" id="pfer:IRI77_24605"/>
<dbReference type="InterPro" id="IPR016032">
    <property type="entry name" value="Sig_transdc_resp-reg_C-effctor"/>
</dbReference>
<sequence length="221" mass="24785">MAKIRILLADDHTLFRQGIRQLISNEPDMEVIGEAANGSDAVDKAAELRPDLVLMDIGMPGLSSFEATRQMKKNRPETKVLILTMYDDEDYLVEGMEVGANGYVLKDSPANQLTSAIRDVCRGGSYLSPRMLSQLVDDFRSRIKSANRLPRFATLTTREREVLKLLAEGNSVKEIACDLNLSVKTVEAHKFNLMRKLDIHNKAQLVQYAIQKKIIKIPNLA</sequence>
<dbReference type="AlphaFoldDB" id="A0A7S7NMQ4"/>
<dbReference type="PRINTS" id="PR00038">
    <property type="entry name" value="HTHLUXR"/>
</dbReference>
<dbReference type="InterPro" id="IPR001789">
    <property type="entry name" value="Sig_transdc_resp-reg_receiver"/>
</dbReference>
<accession>A0A7S7NMQ4</accession>
<evidence type="ECO:0000313" key="8">
    <source>
        <dbReference type="EMBL" id="QOY85979.1"/>
    </source>
</evidence>
<keyword evidence="2" id="KW-0805">Transcription regulation</keyword>
<evidence type="ECO:0000313" key="9">
    <source>
        <dbReference type="Proteomes" id="UP000593892"/>
    </source>
</evidence>
<dbReference type="GO" id="GO:0003677">
    <property type="term" value="F:DNA binding"/>
    <property type="evidence" value="ECO:0007669"/>
    <property type="project" value="UniProtKB-KW"/>
</dbReference>
<dbReference type="SMART" id="SM00448">
    <property type="entry name" value="REC"/>
    <property type="match status" value="1"/>
</dbReference>
<dbReference type="Pfam" id="PF00072">
    <property type="entry name" value="Response_reg"/>
    <property type="match status" value="1"/>
</dbReference>
<dbReference type="CDD" id="cd06170">
    <property type="entry name" value="LuxR_C_like"/>
    <property type="match status" value="1"/>
</dbReference>
<dbReference type="InterPro" id="IPR058245">
    <property type="entry name" value="NreC/VraR/RcsB-like_REC"/>
</dbReference>
<evidence type="ECO:0000259" key="6">
    <source>
        <dbReference type="PROSITE" id="PS50043"/>
    </source>
</evidence>
<dbReference type="Pfam" id="PF00196">
    <property type="entry name" value="GerE"/>
    <property type="match status" value="1"/>
</dbReference>
<dbReference type="SUPFAM" id="SSF46894">
    <property type="entry name" value="C-terminal effector domain of the bipartite response regulators"/>
    <property type="match status" value="1"/>
</dbReference>
<dbReference type="CDD" id="cd17535">
    <property type="entry name" value="REC_NarL-like"/>
    <property type="match status" value="1"/>
</dbReference>
<keyword evidence="9" id="KW-1185">Reference proteome</keyword>
<dbReference type="InterPro" id="IPR039420">
    <property type="entry name" value="WalR-like"/>
</dbReference>
<dbReference type="GO" id="GO:0006355">
    <property type="term" value="P:regulation of DNA-templated transcription"/>
    <property type="evidence" value="ECO:0007669"/>
    <property type="project" value="InterPro"/>
</dbReference>
<keyword evidence="1 5" id="KW-0597">Phosphoprotein</keyword>
<name>A0A7S7NMQ4_PALFE</name>
<keyword evidence="3" id="KW-0238">DNA-binding</keyword>
<keyword evidence="4" id="KW-0804">Transcription</keyword>
<evidence type="ECO:0000256" key="2">
    <source>
        <dbReference type="ARBA" id="ARBA00023015"/>
    </source>
</evidence>
<feature type="domain" description="Response regulatory" evidence="7">
    <location>
        <begin position="5"/>
        <end position="121"/>
    </location>
</feature>
<dbReference type="Gene3D" id="3.40.50.2300">
    <property type="match status" value="1"/>
</dbReference>
<reference evidence="8 9" key="1">
    <citation type="submission" date="2020-10" db="EMBL/GenBank/DDBJ databases">
        <title>Complete genome sequence of Paludibaculum fermentans P105T, a facultatively anaerobic acidobacterium capable of dissimilatory Fe(III) reduction.</title>
        <authorList>
            <person name="Dedysh S.N."/>
            <person name="Beletsky A.V."/>
            <person name="Kulichevskaya I.S."/>
            <person name="Mardanov A.V."/>
            <person name="Ravin N.V."/>
        </authorList>
    </citation>
    <scope>NUCLEOTIDE SEQUENCE [LARGE SCALE GENOMIC DNA]</scope>
    <source>
        <strain evidence="8 9">P105</strain>
    </source>
</reference>
<dbReference type="InterPro" id="IPR011006">
    <property type="entry name" value="CheY-like_superfamily"/>
</dbReference>
<gene>
    <name evidence="8" type="ORF">IRI77_24605</name>
</gene>
<evidence type="ECO:0000256" key="3">
    <source>
        <dbReference type="ARBA" id="ARBA00023125"/>
    </source>
</evidence>
<evidence type="ECO:0000256" key="1">
    <source>
        <dbReference type="ARBA" id="ARBA00022553"/>
    </source>
</evidence>
<dbReference type="Proteomes" id="UP000593892">
    <property type="component" value="Chromosome"/>
</dbReference>
<evidence type="ECO:0000256" key="4">
    <source>
        <dbReference type="ARBA" id="ARBA00023163"/>
    </source>
</evidence>
<dbReference type="PANTHER" id="PTHR43214:SF41">
    <property type="entry name" value="NITRATE_NITRITE RESPONSE REGULATOR PROTEIN NARP"/>
    <property type="match status" value="1"/>
</dbReference>
<dbReference type="PROSITE" id="PS50110">
    <property type="entry name" value="RESPONSE_REGULATORY"/>
    <property type="match status" value="1"/>
</dbReference>
<organism evidence="8 9">
    <name type="scientific">Paludibaculum fermentans</name>
    <dbReference type="NCBI Taxonomy" id="1473598"/>
    <lineage>
        <taxon>Bacteria</taxon>
        <taxon>Pseudomonadati</taxon>
        <taxon>Acidobacteriota</taxon>
        <taxon>Terriglobia</taxon>
        <taxon>Bryobacterales</taxon>
        <taxon>Bryobacteraceae</taxon>
        <taxon>Paludibaculum</taxon>
    </lineage>
</organism>
<feature type="domain" description="HTH luxR-type" evidence="6">
    <location>
        <begin position="148"/>
        <end position="213"/>
    </location>
</feature>
<dbReference type="EMBL" id="CP063849">
    <property type="protein sequence ID" value="QOY85979.1"/>
    <property type="molecule type" value="Genomic_DNA"/>
</dbReference>
<evidence type="ECO:0000259" key="7">
    <source>
        <dbReference type="PROSITE" id="PS50110"/>
    </source>
</evidence>
<proteinExistence type="predicted"/>
<dbReference type="SMART" id="SM00421">
    <property type="entry name" value="HTH_LUXR"/>
    <property type="match status" value="1"/>
</dbReference>
<feature type="modified residue" description="4-aspartylphosphate" evidence="5">
    <location>
        <position position="56"/>
    </location>
</feature>
<evidence type="ECO:0000256" key="5">
    <source>
        <dbReference type="PROSITE-ProRule" id="PRU00169"/>
    </source>
</evidence>
<dbReference type="PANTHER" id="PTHR43214">
    <property type="entry name" value="TWO-COMPONENT RESPONSE REGULATOR"/>
    <property type="match status" value="1"/>
</dbReference>
<dbReference type="SUPFAM" id="SSF52172">
    <property type="entry name" value="CheY-like"/>
    <property type="match status" value="1"/>
</dbReference>